<organism evidence="2 3">
    <name type="scientific">Vibrio agarivorans</name>
    <dbReference type="NCBI Taxonomy" id="153622"/>
    <lineage>
        <taxon>Bacteria</taxon>
        <taxon>Pseudomonadati</taxon>
        <taxon>Pseudomonadota</taxon>
        <taxon>Gammaproteobacteria</taxon>
        <taxon>Vibrionales</taxon>
        <taxon>Vibrionaceae</taxon>
        <taxon>Vibrio</taxon>
    </lineage>
</organism>
<evidence type="ECO:0000259" key="1">
    <source>
        <dbReference type="Pfam" id="PF02557"/>
    </source>
</evidence>
<dbReference type="EMBL" id="JAUEOZ010000001">
    <property type="protein sequence ID" value="MDN2480594.1"/>
    <property type="molecule type" value="Genomic_DNA"/>
</dbReference>
<reference evidence="2" key="1">
    <citation type="submission" date="2024-05" db="EMBL/GenBank/DDBJ databases">
        <title>Genome Sequences of Four Agar- Degrading Marine Bacteria.</title>
        <authorList>
            <person name="Phillips E.K."/>
            <person name="Shaffer J.C."/>
            <person name="Henson M.W."/>
            <person name="Temperton B."/>
            <person name="Thrash C.J."/>
            <person name="Martin M.O."/>
        </authorList>
    </citation>
    <scope>NUCLEOTIDE SEQUENCE</scope>
    <source>
        <strain evidence="2">EKP203</strain>
    </source>
</reference>
<dbReference type="Proteomes" id="UP001169719">
    <property type="component" value="Unassembled WGS sequence"/>
</dbReference>
<dbReference type="PANTHER" id="PTHR34385">
    <property type="entry name" value="D-ALANYL-D-ALANINE CARBOXYPEPTIDASE"/>
    <property type="match status" value="1"/>
</dbReference>
<evidence type="ECO:0000313" key="3">
    <source>
        <dbReference type="Proteomes" id="UP001169719"/>
    </source>
</evidence>
<comment type="caution">
    <text evidence="2">The sequence shown here is derived from an EMBL/GenBank/DDBJ whole genome shotgun (WGS) entry which is preliminary data.</text>
</comment>
<protein>
    <submittedName>
        <fullName evidence="2">M15 family metallopeptidase</fullName>
    </submittedName>
</protein>
<accession>A0ABT7XXT6</accession>
<dbReference type="SUPFAM" id="SSF55166">
    <property type="entry name" value="Hedgehog/DD-peptidase"/>
    <property type="match status" value="1"/>
</dbReference>
<dbReference type="RefSeq" id="WP_289960810.1">
    <property type="nucleotide sequence ID" value="NZ_JAUEOZ010000001.1"/>
</dbReference>
<feature type="domain" description="D-alanyl-D-alanine carboxypeptidase-like core" evidence="1">
    <location>
        <begin position="26"/>
        <end position="176"/>
    </location>
</feature>
<dbReference type="Pfam" id="PF02557">
    <property type="entry name" value="VanY"/>
    <property type="match status" value="1"/>
</dbReference>
<dbReference type="PANTHER" id="PTHR34385:SF1">
    <property type="entry name" value="PEPTIDOGLYCAN L-ALANYL-D-GLUTAMATE ENDOPEPTIDASE CWLK"/>
    <property type="match status" value="1"/>
</dbReference>
<dbReference type="CDD" id="cd14847">
    <property type="entry name" value="DD-carboxypeptidase_like"/>
    <property type="match status" value="1"/>
</dbReference>
<gene>
    <name evidence="2" type="ORF">QWJ08_04260</name>
</gene>
<evidence type="ECO:0000313" key="2">
    <source>
        <dbReference type="EMBL" id="MDN2480594.1"/>
    </source>
</evidence>
<dbReference type="InterPro" id="IPR052179">
    <property type="entry name" value="DD-CPase-like"/>
</dbReference>
<keyword evidence="3" id="KW-1185">Reference proteome</keyword>
<name>A0ABT7XXT6_9VIBR</name>
<sequence length="232" mass="26466">MTPSELIGASQQHLVECLVGKKLFLVHPSAMQDLLRLKRAADDAGFDFCIASGFRDFERQKAIWNAKMQGARPVFDRDDQRVDISTLSEDEKVSLVLLWSALPGTSRHHWGCDFDFYDANVTSAAQPLQLNQQEYLVGPQASFYQWLKENASAFGFFFPYDGQKSGYQFEPWHLSHRATWQSIKQTLNKSQMLDALTGQGILGEQSIVKRFDSIYTHYVMSVNEGDHDELFD</sequence>
<dbReference type="Gene3D" id="3.30.1380.10">
    <property type="match status" value="1"/>
</dbReference>
<dbReference type="InterPro" id="IPR003709">
    <property type="entry name" value="VanY-like_core_dom"/>
</dbReference>
<dbReference type="InterPro" id="IPR009045">
    <property type="entry name" value="Zn_M74/Hedgehog-like"/>
</dbReference>
<proteinExistence type="predicted"/>